<protein>
    <submittedName>
        <fullName evidence="2">Uncharacterized protein</fullName>
    </submittedName>
</protein>
<keyword evidence="1" id="KW-0472">Membrane</keyword>
<organism evidence="2 3">
    <name type="scientific">Cannabis sativa</name>
    <name type="common">Hemp</name>
    <name type="synonym">Marijuana</name>
    <dbReference type="NCBI Taxonomy" id="3483"/>
    <lineage>
        <taxon>Eukaryota</taxon>
        <taxon>Viridiplantae</taxon>
        <taxon>Streptophyta</taxon>
        <taxon>Embryophyta</taxon>
        <taxon>Tracheophyta</taxon>
        <taxon>Spermatophyta</taxon>
        <taxon>Magnoliopsida</taxon>
        <taxon>eudicotyledons</taxon>
        <taxon>Gunneridae</taxon>
        <taxon>Pentapetalae</taxon>
        <taxon>rosids</taxon>
        <taxon>fabids</taxon>
        <taxon>Rosales</taxon>
        <taxon>Cannabaceae</taxon>
        <taxon>Cannabis</taxon>
    </lineage>
</organism>
<dbReference type="Gramene" id="novel_model_2770_5bd9a17a">
    <property type="protein sequence ID" value="cds.novel_model_2770_5bd9a17a"/>
    <property type="gene ID" value="novel_gene_1490_5bd9a17a"/>
</dbReference>
<keyword evidence="3" id="KW-1185">Reference proteome</keyword>
<dbReference type="EMBL" id="UZAU01000361">
    <property type="status" value="NOT_ANNOTATED_CDS"/>
    <property type="molecule type" value="Genomic_DNA"/>
</dbReference>
<dbReference type="AlphaFoldDB" id="A0A803QY23"/>
<reference evidence="2" key="2">
    <citation type="submission" date="2021-03" db="UniProtKB">
        <authorList>
            <consortium name="EnsemblPlants"/>
        </authorList>
    </citation>
    <scope>IDENTIFICATION</scope>
</reference>
<dbReference type="OrthoDB" id="1925570at2759"/>
<evidence type="ECO:0000313" key="3">
    <source>
        <dbReference type="Proteomes" id="UP000596661"/>
    </source>
</evidence>
<dbReference type="EnsemblPlants" id="novel_model_2770_5bd9a17a">
    <property type="protein sequence ID" value="cds.novel_model_2770_5bd9a17a"/>
    <property type="gene ID" value="novel_gene_1490_5bd9a17a"/>
</dbReference>
<feature type="transmembrane region" description="Helical" evidence="1">
    <location>
        <begin position="311"/>
        <end position="330"/>
    </location>
</feature>
<dbReference type="OMA" id="WVGCAIG"/>
<accession>A0A803QY23</accession>
<gene>
    <name evidence="2" type="primary">LOC115714205</name>
</gene>
<feature type="transmembrane region" description="Helical" evidence="1">
    <location>
        <begin position="379"/>
        <end position="398"/>
    </location>
</feature>
<evidence type="ECO:0000256" key="1">
    <source>
        <dbReference type="SAM" id="Phobius"/>
    </source>
</evidence>
<sequence>MAGIAIALDLLRKNTSLYTAHSSGFIPATAAPSAAAASVAAGTPYAYKALFGNFRIPIVQCDAGAEFSNNYATSFKTASENLFQNDALRYSTKEYRIHLKPLFSAFELRTLAMTSLRSLLMFYLPLLEPRTNLDADDDEFLQESQEEQPVDYVAPLKKSVIQICRETTIVTTRRILERMAVHHVSQRMAWKLLKDVPKSATRKASRGMPAYVFFFRVGKTTFRGHLLGVAASWTVQVGIEFYRFITRLLNLKEEGDEVEPAEQVKLLGKKLSSTTIKCGSSLVFASIGAGIGAVLFRPSAGQWIGCAAGDLVGPIIVSTCLAITFLFSYYHRKFTCSWILKPKHRFQKWLRWWVSRLDISFATRHWQGDLKVFKKRKELGGTFSIASWIVFIGLFAGFPKC</sequence>
<dbReference type="Proteomes" id="UP000596661">
    <property type="component" value="Chromosome 4"/>
</dbReference>
<dbReference type="PANTHER" id="PTHR36074">
    <property type="entry name" value="ISOPENTENYL-DIPHOSPHATE DELTA-ISOMERASE"/>
    <property type="match status" value="1"/>
</dbReference>
<reference evidence="2" key="1">
    <citation type="submission" date="2018-11" db="EMBL/GenBank/DDBJ databases">
        <authorList>
            <person name="Grassa J C."/>
        </authorList>
    </citation>
    <scope>NUCLEOTIDE SEQUENCE [LARGE SCALE GENOMIC DNA]</scope>
</reference>
<keyword evidence="1" id="KW-0812">Transmembrane</keyword>
<keyword evidence="1" id="KW-1133">Transmembrane helix</keyword>
<evidence type="ECO:0000313" key="2">
    <source>
        <dbReference type="EnsemblPlants" id="cds.novel_model_2770_5bd9a17a"/>
    </source>
</evidence>
<dbReference type="PANTHER" id="PTHR36074:SF1">
    <property type="entry name" value="ISOPENTENYL-DIPHOSPHATE DELTA-ISOMERASE"/>
    <property type="match status" value="1"/>
</dbReference>
<feature type="transmembrane region" description="Helical" evidence="1">
    <location>
        <begin position="275"/>
        <end position="296"/>
    </location>
</feature>
<proteinExistence type="predicted"/>
<name>A0A803QY23_CANSA</name>